<dbReference type="EMBL" id="MU003533">
    <property type="protein sequence ID" value="KAF2464946.1"/>
    <property type="molecule type" value="Genomic_DNA"/>
</dbReference>
<keyword evidence="2" id="KW-1185">Reference proteome</keyword>
<reference evidence="1" key="1">
    <citation type="journal article" date="2020" name="Stud. Mycol.">
        <title>101 Dothideomycetes genomes: a test case for predicting lifestyles and emergence of pathogens.</title>
        <authorList>
            <person name="Haridas S."/>
            <person name="Albert R."/>
            <person name="Binder M."/>
            <person name="Bloem J."/>
            <person name="Labutti K."/>
            <person name="Salamov A."/>
            <person name="Andreopoulos B."/>
            <person name="Baker S."/>
            <person name="Barry K."/>
            <person name="Bills G."/>
            <person name="Bluhm B."/>
            <person name="Cannon C."/>
            <person name="Castanera R."/>
            <person name="Culley D."/>
            <person name="Daum C."/>
            <person name="Ezra D."/>
            <person name="Gonzalez J."/>
            <person name="Henrissat B."/>
            <person name="Kuo A."/>
            <person name="Liang C."/>
            <person name="Lipzen A."/>
            <person name="Lutzoni F."/>
            <person name="Magnuson J."/>
            <person name="Mondo S."/>
            <person name="Nolan M."/>
            <person name="Ohm R."/>
            <person name="Pangilinan J."/>
            <person name="Park H.-J."/>
            <person name="Ramirez L."/>
            <person name="Alfaro M."/>
            <person name="Sun H."/>
            <person name="Tritt A."/>
            <person name="Yoshinaga Y."/>
            <person name="Zwiers L.-H."/>
            <person name="Turgeon B."/>
            <person name="Goodwin S."/>
            <person name="Spatafora J."/>
            <person name="Crous P."/>
            <person name="Grigoriev I."/>
        </authorList>
    </citation>
    <scope>NUCLEOTIDE SEQUENCE</scope>
    <source>
        <strain evidence="1">ATCC 200398</strain>
    </source>
</reference>
<name>A0ACB6QFN5_9PLEO</name>
<protein>
    <submittedName>
        <fullName evidence="1">Integral membrane protein-like protein</fullName>
    </submittedName>
</protein>
<evidence type="ECO:0000313" key="1">
    <source>
        <dbReference type="EMBL" id="KAF2464946.1"/>
    </source>
</evidence>
<accession>A0ACB6QFN5</accession>
<organism evidence="1 2">
    <name type="scientific">Lindgomyces ingoldianus</name>
    <dbReference type="NCBI Taxonomy" id="673940"/>
    <lineage>
        <taxon>Eukaryota</taxon>
        <taxon>Fungi</taxon>
        <taxon>Dikarya</taxon>
        <taxon>Ascomycota</taxon>
        <taxon>Pezizomycotina</taxon>
        <taxon>Dothideomycetes</taxon>
        <taxon>Pleosporomycetidae</taxon>
        <taxon>Pleosporales</taxon>
        <taxon>Lindgomycetaceae</taxon>
        <taxon>Lindgomyces</taxon>
    </lineage>
</organism>
<gene>
    <name evidence="1" type="ORF">BDR25DRAFT_241479</name>
</gene>
<proteinExistence type="predicted"/>
<evidence type="ECO:0000313" key="2">
    <source>
        <dbReference type="Proteomes" id="UP000799755"/>
    </source>
</evidence>
<dbReference type="Proteomes" id="UP000799755">
    <property type="component" value="Unassembled WGS sequence"/>
</dbReference>
<comment type="caution">
    <text evidence="1">The sequence shown here is derived from an EMBL/GenBank/DDBJ whole genome shotgun (WGS) entry which is preliminary data.</text>
</comment>
<sequence>MATSEAQEAIARERIVKHMNGDHQDSIRRYIEHASGISSYQLRGDTQMANIALDKMDLTFGDTQIAVPFDPPLKSLREARERLIQMDQSALKALGRSQISVTRYIPPHVHFFHLVNFSVCILTYAAFCRPSNFKPDSLLYDHLLYKTPAFAAFCLTIQPILLTIMAAIHMVEAGLMVKKMEKHSVLPFSGVWWCWVCSCFVEGVTSFKRLDELVDNRKKEKEAKSH</sequence>